<dbReference type="Pfam" id="PF02423">
    <property type="entry name" value="OCD_Mu_crystall"/>
    <property type="match status" value="1"/>
</dbReference>
<dbReference type="InterPro" id="IPR003462">
    <property type="entry name" value="ODC_Mu_crystall"/>
</dbReference>
<dbReference type="Gene3D" id="3.30.1780.10">
    <property type="entry name" value="ornithine cyclodeaminase, domain 1"/>
    <property type="match status" value="1"/>
</dbReference>
<accession>A0ABP3W827</accession>
<name>A0ABP3W827_CLOSU</name>
<protein>
    <recommendedName>
        <fullName evidence="3">Ornithine cyclodeaminase</fullName>
    </recommendedName>
</protein>
<dbReference type="Proteomes" id="UP001501047">
    <property type="component" value="Unassembled WGS sequence"/>
</dbReference>
<dbReference type="InterPro" id="IPR023401">
    <property type="entry name" value="ODC_N"/>
</dbReference>
<organism evidence="1 2">
    <name type="scientific">Clostridium subterminale</name>
    <dbReference type="NCBI Taxonomy" id="1550"/>
    <lineage>
        <taxon>Bacteria</taxon>
        <taxon>Bacillati</taxon>
        <taxon>Bacillota</taxon>
        <taxon>Clostridia</taxon>
        <taxon>Eubacteriales</taxon>
        <taxon>Clostridiaceae</taxon>
        <taxon>Clostridium</taxon>
    </lineage>
</organism>
<dbReference type="Gene3D" id="3.40.50.720">
    <property type="entry name" value="NAD(P)-binding Rossmann-like Domain"/>
    <property type="match status" value="1"/>
</dbReference>
<evidence type="ECO:0000313" key="2">
    <source>
        <dbReference type="Proteomes" id="UP001501047"/>
    </source>
</evidence>
<dbReference type="SUPFAM" id="SSF51735">
    <property type="entry name" value="NAD(P)-binding Rossmann-fold domains"/>
    <property type="match status" value="1"/>
</dbReference>
<proteinExistence type="predicted"/>
<evidence type="ECO:0000313" key="1">
    <source>
        <dbReference type="EMBL" id="GAA0777393.1"/>
    </source>
</evidence>
<dbReference type="InterPro" id="IPR036291">
    <property type="entry name" value="NAD(P)-bd_dom_sf"/>
</dbReference>
<sequence>MLGRKQVRDSDTEVTIFDATGMGIQDNTLADLIYNKALSMGIGSKIKLL</sequence>
<evidence type="ECO:0008006" key="3">
    <source>
        <dbReference type="Google" id="ProtNLM"/>
    </source>
</evidence>
<reference evidence="2" key="1">
    <citation type="journal article" date="2019" name="Int. J. Syst. Evol. Microbiol.">
        <title>The Global Catalogue of Microorganisms (GCM) 10K type strain sequencing project: providing services to taxonomists for standard genome sequencing and annotation.</title>
        <authorList>
            <consortium name="The Broad Institute Genomics Platform"/>
            <consortium name="The Broad Institute Genome Sequencing Center for Infectious Disease"/>
            <person name="Wu L."/>
            <person name="Ma J."/>
        </authorList>
    </citation>
    <scope>NUCLEOTIDE SEQUENCE [LARGE SCALE GENOMIC DNA]</scope>
    <source>
        <strain evidence="2">JCM 1417</strain>
    </source>
</reference>
<gene>
    <name evidence="1" type="ORF">GCM10008908_32450</name>
</gene>
<keyword evidence="2" id="KW-1185">Reference proteome</keyword>
<comment type="caution">
    <text evidence="1">The sequence shown here is derived from an EMBL/GenBank/DDBJ whole genome shotgun (WGS) entry which is preliminary data.</text>
</comment>
<dbReference type="EMBL" id="BAAACI010000007">
    <property type="protein sequence ID" value="GAA0777393.1"/>
    <property type="molecule type" value="Genomic_DNA"/>
</dbReference>
<dbReference type="RefSeq" id="WP_343827544.1">
    <property type="nucleotide sequence ID" value="NZ_BAAACI010000007.1"/>
</dbReference>